<comment type="caution">
    <text evidence="1">The sequence shown here is derived from an EMBL/GenBank/DDBJ whole genome shotgun (WGS) entry which is preliminary data.</text>
</comment>
<proteinExistence type="predicted"/>
<gene>
    <name evidence="1" type="ORF">E2C01_071200</name>
</gene>
<name>A0A5B7I7C8_PORTR</name>
<organism evidence="1 2">
    <name type="scientific">Portunus trituberculatus</name>
    <name type="common">Swimming crab</name>
    <name type="synonym">Neptunus trituberculatus</name>
    <dbReference type="NCBI Taxonomy" id="210409"/>
    <lineage>
        <taxon>Eukaryota</taxon>
        <taxon>Metazoa</taxon>
        <taxon>Ecdysozoa</taxon>
        <taxon>Arthropoda</taxon>
        <taxon>Crustacea</taxon>
        <taxon>Multicrustacea</taxon>
        <taxon>Malacostraca</taxon>
        <taxon>Eumalacostraca</taxon>
        <taxon>Eucarida</taxon>
        <taxon>Decapoda</taxon>
        <taxon>Pleocyemata</taxon>
        <taxon>Brachyura</taxon>
        <taxon>Eubrachyura</taxon>
        <taxon>Portunoidea</taxon>
        <taxon>Portunidae</taxon>
        <taxon>Portuninae</taxon>
        <taxon>Portunus</taxon>
    </lineage>
</organism>
<protein>
    <submittedName>
        <fullName evidence="1">Uncharacterized protein</fullName>
    </submittedName>
</protein>
<reference evidence="1 2" key="1">
    <citation type="submission" date="2019-05" db="EMBL/GenBank/DDBJ databases">
        <title>Another draft genome of Portunus trituberculatus and its Hox gene families provides insights of decapod evolution.</title>
        <authorList>
            <person name="Jeong J.-H."/>
            <person name="Song I."/>
            <person name="Kim S."/>
            <person name="Choi T."/>
            <person name="Kim D."/>
            <person name="Ryu S."/>
            <person name="Kim W."/>
        </authorList>
    </citation>
    <scope>NUCLEOTIDE SEQUENCE [LARGE SCALE GENOMIC DNA]</scope>
    <source>
        <tissue evidence="1">Muscle</tissue>
    </source>
</reference>
<evidence type="ECO:0000313" key="1">
    <source>
        <dbReference type="EMBL" id="MPC76768.1"/>
    </source>
</evidence>
<dbReference type="Proteomes" id="UP000324222">
    <property type="component" value="Unassembled WGS sequence"/>
</dbReference>
<accession>A0A5B7I7C8</accession>
<dbReference type="AlphaFoldDB" id="A0A5B7I7C8"/>
<evidence type="ECO:0000313" key="2">
    <source>
        <dbReference type="Proteomes" id="UP000324222"/>
    </source>
</evidence>
<dbReference type="EMBL" id="VSRR010044165">
    <property type="protein sequence ID" value="MPC76768.1"/>
    <property type="molecule type" value="Genomic_DNA"/>
</dbReference>
<keyword evidence="2" id="KW-1185">Reference proteome</keyword>
<sequence>MALNLEVNFSVIRRRCELGREVVRMCGEGCGGGLVFPQPPLTSPRKVVVVVVEEAMSVRQGQSVLLLL</sequence>